<organism evidence="10 11">
    <name type="scientific">Halothermothrix orenii (strain H 168 / OCM 544 / DSM 9562)</name>
    <dbReference type="NCBI Taxonomy" id="373903"/>
    <lineage>
        <taxon>Bacteria</taxon>
        <taxon>Bacillati</taxon>
        <taxon>Bacillota</taxon>
        <taxon>Clostridia</taxon>
        <taxon>Halanaerobiales</taxon>
        <taxon>Halothermotrichaceae</taxon>
        <taxon>Halothermothrix</taxon>
    </lineage>
</organism>
<evidence type="ECO:0000256" key="1">
    <source>
        <dbReference type="ARBA" id="ARBA00001946"/>
    </source>
</evidence>
<dbReference type="GO" id="GO:0051607">
    <property type="term" value="P:defense response to virus"/>
    <property type="evidence" value="ECO:0007669"/>
    <property type="project" value="UniProtKB-UniRule"/>
</dbReference>
<evidence type="ECO:0000313" key="10">
    <source>
        <dbReference type="EMBL" id="ACL70269.1"/>
    </source>
</evidence>
<evidence type="ECO:0000256" key="6">
    <source>
        <dbReference type="ARBA" id="ARBA00022801"/>
    </source>
</evidence>
<sequence length="96" mass="11227">MLVWFIYDIVEDKPRKKIADKAIEQGLYRVQKSVFLGDIEPNLLDELLVYAEELIDPENDSVYAFPMCQEDFKKVEIIGQAFDKAMVNDKLNSFFM</sequence>
<dbReference type="Pfam" id="PF09827">
    <property type="entry name" value="CRISPR_Cas2"/>
    <property type="match status" value="1"/>
</dbReference>
<dbReference type="Proteomes" id="UP000000719">
    <property type="component" value="Chromosome"/>
</dbReference>
<keyword evidence="8 9" id="KW-0051">Antiviral defense</keyword>
<proteinExistence type="inferred from homology"/>
<comment type="function">
    <text evidence="9">CRISPR (clustered regularly interspaced short palindromic repeat), is an adaptive immune system that provides protection against mobile genetic elements (viruses, transposable elements and conjugative plasmids). CRISPR clusters contain sequences complementary to antecedent mobile elements and target invading nucleic acids. CRISPR clusters are transcribed and processed into CRISPR RNA (crRNA). Functions as a ssRNA-specific endoribonuclease. Involved in the integration of spacer DNA into the CRISPR cassette.</text>
</comment>
<dbReference type="EC" id="3.1.-.-" evidence="9"/>
<feature type="binding site" evidence="9">
    <location>
        <position position="8"/>
    </location>
    <ligand>
        <name>Mg(2+)</name>
        <dbReference type="ChEBI" id="CHEBI:18420"/>
        <note>catalytic</note>
    </ligand>
</feature>
<comment type="cofactor">
    <cofactor evidence="1 9">
        <name>Mg(2+)</name>
        <dbReference type="ChEBI" id="CHEBI:18420"/>
    </cofactor>
</comment>
<dbReference type="SUPFAM" id="SSF143430">
    <property type="entry name" value="TTP0101/SSO1404-like"/>
    <property type="match status" value="1"/>
</dbReference>
<evidence type="ECO:0000313" key="11">
    <source>
        <dbReference type="Proteomes" id="UP000000719"/>
    </source>
</evidence>
<keyword evidence="3 9" id="KW-0540">Nuclease</keyword>
<comment type="subunit">
    <text evidence="9">Homodimer, forms a heterotetramer with a Cas1 homodimer.</text>
</comment>
<evidence type="ECO:0000256" key="8">
    <source>
        <dbReference type="ARBA" id="ARBA00023118"/>
    </source>
</evidence>
<comment type="similarity">
    <text evidence="2 9">Belongs to the CRISPR-associated endoribonuclease Cas2 protein family.</text>
</comment>
<dbReference type="GO" id="GO:0004521">
    <property type="term" value="F:RNA endonuclease activity"/>
    <property type="evidence" value="ECO:0007669"/>
    <property type="project" value="InterPro"/>
</dbReference>
<evidence type="ECO:0000256" key="4">
    <source>
        <dbReference type="ARBA" id="ARBA00022723"/>
    </source>
</evidence>
<dbReference type="NCBIfam" id="TIGR01573">
    <property type="entry name" value="cas2"/>
    <property type="match status" value="1"/>
</dbReference>
<evidence type="ECO:0000256" key="3">
    <source>
        <dbReference type="ARBA" id="ARBA00022722"/>
    </source>
</evidence>
<evidence type="ECO:0000256" key="5">
    <source>
        <dbReference type="ARBA" id="ARBA00022759"/>
    </source>
</evidence>
<dbReference type="OrthoDB" id="9798176at2"/>
<dbReference type="RefSeq" id="WP_012636452.1">
    <property type="nucleotide sequence ID" value="NC_011899.1"/>
</dbReference>
<evidence type="ECO:0000256" key="9">
    <source>
        <dbReference type="HAMAP-Rule" id="MF_01471"/>
    </source>
</evidence>
<dbReference type="InterPro" id="IPR019199">
    <property type="entry name" value="Virulence_VapD/CRISPR_Cas2"/>
</dbReference>
<dbReference type="AlphaFoldDB" id="B8CYA0"/>
<keyword evidence="5 9" id="KW-0255">Endonuclease</keyword>
<keyword evidence="7 9" id="KW-0460">Magnesium</keyword>
<dbReference type="Gene3D" id="3.30.70.240">
    <property type="match status" value="1"/>
</dbReference>
<name>B8CYA0_HALOH</name>
<dbReference type="HOGENOM" id="CLU_161124_2_0_9"/>
<gene>
    <name evidence="9" type="primary">cas2</name>
    <name evidence="10" type="ordered locus">Hore_15200</name>
</gene>
<dbReference type="InterPro" id="IPR021127">
    <property type="entry name" value="CRISPR_associated_Cas2"/>
</dbReference>
<dbReference type="GO" id="GO:0043571">
    <property type="term" value="P:maintenance of CRISPR repeat elements"/>
    <property type="evidence" value="ECO:0007669"/>
    <property type="project" value="UniProtKB-UniRule"/>
</dbReference>
<dbReference type="CDD" id="cd09725">
    <property type="entry name" value="Cas2_I_II_III"/>
    <property type="match status" value="1"/>
</dbReference>
<dbReference type="KEGG" id="hor:Hore_15200"/>
<dbReference type="EMBL" id="CP001098">
    <property type="protein sequence ID" value="ACL70269.1"/>
    <property type="molecule type" value="Genomic_DNA"/>
</dbReference>
<reference evidence="10 11" key="1">
    <citation type="journal article" date="2009" name="PLoS ONE">
        <title>Genome analysis of the anaerobic thermohalophilic bacterium Halothermothrix orenii.</title>
        <authorList>
            <person name="Mavromatis K."/>
            <person name="Ivanova N."/>
            <person name="Anderson I."/>
            <person name="Lykidis A."/>
            <person name="Hooper S.D."/>
            <person name="Sun H."/>
            <person name="Kunin V."/>
            <person name="Lapidus A."/>
            <person name="Hugenholtz P."/>
            <person name="Patel B."/>
            <person name="Kyrpides N.C."/>
        </authorList>
    </citation>
    <scope>NUCLEOTIDE SEQUENCE [LARGE SCALE GENOMIC DNA]</scope>
    <source>
        <strain evidence="11">H 168 / OCM 544 / DSM 9562</strain>
    </source>
</reference>
<dbReference type="HAMAP" id="MF_01471">
    <property type="entry name" value="Cas2"/>
    <property type="match status" value="1"/>
</dbReference>
<dbReference type="GO" id="GO:0016787">
    <property type="term" value="F:hydrolase activity"/>
    <property type="evidence" value="ECO:0007669"/>
    <property type="project" value="UniProtKB-KW"/>
</dbReference>
<keyword evidence="6 9" id="KW-0378">Hydrolase</keyword>
<evidence type="ECO:0000256" key="2">
    <source>
        <dbReference type="ARBA" id="ARBA00009959"/>
    </source>
</evidence>
<protein>
    <recommendedName>
        <fullName evidence="9">CRISPR-associated endoribonuclease Cas2</fullName>
        <ecNumber evidence="9">3.1.-.-</ecNumber>
    </recommendedName>
</protein>
<dbReference type="PANTHER" id="PTHR34405">
    <property type="entry name" value="CRISPR-ASSOCIATED ENDORIBONUCLEASE CAS2"/>
    <property type="match status" value="1"/>
</dbReference>
<evidence type="ECO:0000256" key="7">
    <source>
        <dbReference type="ARBA" id="ARBA00022842"/>
    </source>
</evidence>
<dbReference type="GO" id="GO:0046872">
    <property type="term" value="F:metal ion binding"/>
    <property type="evidence" value="ECO:0007669"/>
    <property type="project" value="UniProtKB-UniRule"/>
</dbReference>
<keyword evidence="11" id="KW-1185">Reference proteome</keyword>
<keyword evidence="4 9" id="KW-0479">Metal-binding</keyword>
<dbReference type="STRING" id="373903.Hore_15200"/>
<dbReference type="PANTHER" id="PTHR34405:SF3">
    <property type="entry name" value="CRISPR-ASSOCIATED ENDORIBONUCLEASE CAS2 3"/>
    <property type="match status" value="1"/>
</dbReference>
<accession>B8CYA0</accession>
<dbReference type="eggNOG" id="COG1343">
    <property type="taxonomic scope" value="Bacteria"/>
</dbReference>